<feature type="region of interest" description="Disordered" evidence="1">
    <location>
        <begin position="63"/>
        <end position="85"/>
    </location>
</feature>
<dbReference type="Proteomes" id="UP001054252">
    <property type="component" value="Unassembled WGS sequence"/>
</dbReference>
<accession>A0AAV5LHI5</accession>
<organism evidence="2 3">
    <name type="scientific">Rubroshorea leprosula</name>
    <dbReference type="NCBI Taxonomy" id="152421"/>
    <lineage>
        <taxon>Eukaryota</taxon>
        <taxon>Viridiplantae</taxon>
        <taxon>Streptophyta</taxon>
        <taxon>Embryophyta</taxon>
        <taxon>Tracheophyta</taxon>
        <taxon>Spermatophyta</taxon>
        <taxon>Magnoliopsida</taxon>
        <taxon>eudicotyledons</taxon>
        <taxon>Gunneridae</taxon>
        <taxon>Pentapetalae</taxon>
        <taxon>rosids</taxon>
        <taxon>malvids</taxon>
        <taxon>Malvales</taxon>
        <taxon>Dipterocarpaceae</taxon>
        <taxon>Rubroshorea</taxon>
    </lineage>
</organism>
<evidence type="ECO:0000256" key="1">
    <source>
        <dbReference type="SAM" id="MobiDB-lite"/>
    </source>
</evidence>
<dbReference type="AlphaFoldDB" id="A0AAV5LHI5"/>
<evidence type="ECO:0000313" key="2">
    <source>
        <dbReference type="EMBL" id="GKV36632.1"/>
    </source>
</evidence>
<proteinExistence type="predicted"/>
<sequence length="298" mass="33146">MWVHVDSQRNHDGAAFDEVLVGLGLVEAVDDGTNDIARGVPVSYLVPLRNPDLGNPRPRQVLERSREEMANREKKGGGRREKDERGARMCSVLPYALAQLSFSGSSSSAFSPSFILRNDGHFHHTKPPSGTHICSSFLCTLQSILWLLHPKICSCKELRSAPKLGSSLRPTCKAPRLALGVDTPMPKSAIIRATRYEVMSQTVRCLRSEVTDLELPSLHYTRDKKWGLCATFACVASECLPRGPTSGLCRLAEVKIRAWEHFGVLCNYKIENSQVVDLVLLDLPCGMDSLWINYITIW</sequence>
<keyword evidence="3" id="KW-1185">Reference proteome</keyword>
<reference evidence="2 3" key="1">
    <citation type="journal article" date="2021" name="Commun. Biol.">
        <title>The genome of Shorea leprosula (Dipterocarpaceae) highlights the ecological relevance of drought in aseasonal tropical rainforests.</title>
        <authorList>
            <person name="Ng K.K.S."/>
            <person name="Kobayashi M.J."/>
            <person name="Fawcett J.A."/>
            <person name="Hatakeyama M."/>
            <person name="Paape T."/>
            <person name="Ng C.H."/>
            <person name="Ang C.C."/>
            <person name="Tnah L.H."/>
            <person name="Lee C.T."/>
            <person name="Nishiyama T."/>
            <person name="Sese J."/>
            <person name="O'Brien M.J."/>
            <person name="Copetti D."/>
            <person name="Mohd Noor M.I."/>
            <person name="Ong R.C."/>
            <person name="Putra M."/>
            <person name="Sireger I.Z."/>
            <person name="Indrioko S."/>
            <person name="Kosugi Y."/>
            <person name="Izuno A."/>
            <person name="Isagi Y."/>
            <person name="Lee S.L."/>
            <person name="Shimizu K.K."/>
        </authorList>
    </citation>
    <scope>NUCLEOTIDE SEQUENCE [LARGE SCALE GENOMIC DNA]</scope>
    <source>
        <strain evidence="2">214</strain>
    </source>
</reference>
<dbReference type="EMBL" id="BPVZ01000117">
    <property type="protein sequence ID" value="GKV36632.1"/>
    <property type="molecule type" value="Genomic_DNA"/>
</dbReference>
<protein>
    <submittedName>
        <fullName evidence="2">Uncharacterized protein</fullName>
    </submittedName>
</protein>
<evidence type="ECO:0000313" key="3">
    <source>
        <dbReference type="Proteomes" id="UP001054252"/>
    </source>
</evidence>
<comment type="caution">
    <text evidence="2">The sequence shown here is derived from an EMBL/GenBank/DDBJ whole genome shotgun (WGS) entry which is preliminary data.</text>
</comment>
<gene>
    <name evidence="2" type="ORF">SLEP1_g44740</name>
</gene>
<name>A0AAV5LHI5_9ROSI</name>